<sequence>MAKSSSSSSSASRRSSILHIIGNIIGYMQIITFTILLICSGHFAFNVDTCPFDSSAYVCLGVFCVMLAMFLLSFILAVAITMRQAAFMLPWLIMSIVVIIGDITYLAVFPNIILGIFSSLVICPLLLSWYPLYKLYGKYNKEKTREEQRLSDALDETHTLNRAAQLTTPPSTLYPNDVVQYYRSLDRRPDSAAYDASLPVDPNFAYISGTPAPGWRIGLYPKMSNKEYV</sequence>
<feature type="transmembrane region" description="Helical" evidence="1">
    <location>
        <begin position="20"/>
        <end position="43"/>
    </location>
</feature>
<dbReference type="Proteomes" id="UP001652621">
    <property type="component" value="Unplaced"/>
</dbReference>
<organism evidence="3 4">
    <name type="scientific">Musca domestica</name>
    <name type="common">House fly</name>
    <dbReference type="NCBI Taxonomy" id="7370"/>
    <lineage>
        <taxon>Eukaryota</taxon>
        <taxon>Metazoa</taxon>
        <taxon>Ecdysozoa</taxon>
        <taxon>Arthropoda</taxon>
        <taxon>Hexapoda</taxon>
        <taxon>Insecta</taxon>
        <taxon>Pterygota</taxon>
        <taxon>Neoptera</taxon>
        <taxon>Endopterygota</taxon>
        <taxon>Diptera</taxon>
        <taxon>Brachycera</taxon>
        <taxon>Muscomorpha</taxon>
        <taxon>Muscoidea</taxon>
        <taxon>Muscidae</taxon>
        <taxon>Musca</taxon>
    </lineage>
</organism>
<protein>
    <submittedName>
        <fullName evidence="4">Uncharacterized protein LOC101892209</fullName>
    </submittedName>
</protein>
<gene>
    <name evidence="4" type="primary">LOC101892209</name>
</gene>
<evidence type="ECO:0000313" key="4">
    <source>
        <dbReference type="RefSeq" id="XP_005178403.2"/>
    </source>
</evidence>
<dbReference type="InterPro" id="IPR054291">
    <property type="entry name" value="DUF7027"/>
</dbReference>
<dbReference type="VEuPathDB" id="VectorBase:MDOMA2_000747"/>
<reference evidence="4" key="1">
    <citation type="submission" date="2025-08" db="UniProtKB">
        <authorList>
            <consortium name="RefSeq"/>
        </authorList>
    </citation>
    <scope>IDENTIFICATION</scope>
    <source>
        <strain evidence="4">Aabys</strain>
        <tissue evidence="4">Whole body</tissue>
    </source>
</reference>
<feature type="transmembrane region" description="Helical" evidence="1">
    <location>
        <begin position="55"/>
        <end position="80"/>
    </location>
</feature>
<evidence type="ECO:0000256" key="1">
    <source>
        <dbReference type="SAM" id="Phobius"/>
    </source>
</evidence>
<keyword evidence="1" id="KW-1133">Transmembrane helix</keyword>
<keyword evidence="1" id="KW-0472">Membrane</keyword>
<keyword evidence="3" id="KW-1185">Reference proteome</keyword>
<accession>A0A9J7HZL1</accession>
<dbReference type="Pfam" id="PF22954">
    <property type="entry name" value="DUF7027"/>
    <property type="match status" value="1"/>
</dbReference>
<name>A0A9J7HZL1_MUSDO</name>
<dbReference type="RefSeq" id="XP_005178403.2">
    <property type="nucleotide sequence ID" value="XM_005178346.4"/>
</dbReference>
<dbReference type="GeneID" id="101892209"/>
<evidence type="ECO:0000259" key="2">
    <source>
        <dbReference type="Pfam" id="PF22954"/>
    </source>
</evidence>
<feature type="transmembrane region" description="Helical" evidence="1">
    <location>
        <begin position="87"/>
        <end position="106"/>
    </location>
</feature>
<proteinExistence type="predicted"/>
<evidence type="ECO:0000313" key="3">
    <source>
        <dbReference type="Proteomes" id="UP001652621"/>
    </source>
</evidence>
<dbReference type="OrthoDB" id="8078967at2759"/>
<feature type="domain" description="DUF7027" evidence="2">
    <location>
        <begin position="23"/>
        <end position="100"/>
    </location>
</feature>
<keyword evidence="1" id="KW-0812">Transmembrane</keyword>
<dbReference type="VEuPathDB" id="VectorBase:MDOA000665"/>
<feature type="transmembrane region" description="Helical" evidence="1">
    <location>
        <begin position="112"/>
        <end position="133"/>
    </location>
</feature>